<accession>A0A024TI88</accession>
<dbReference type="RefSeq" id="XP_008877755.1">
    <property type="nucleotide sequence ID" value="XM_008879533.1"/>
</dbReference>
<proteinExistence type="predicted"/>
<reference evidence="1" key="1">
    <citation type="submission" date="2013-12" db="EMBL/GenBank/DDBJ databases">
        <title>The Genome Sequence of Aphanomyces invadans NJM9701.</title>
        <authorList>
            <consortium name="The Broad Institute Genomics Platform"/>
            <person name="Russ C."/>
            <person name="Tyler B."/>
            <person name="van West P."/>
            <person name="Dieguez-Uribeondo J."/>
            <person name="Young S.K."/>
            <person name="Zeng Q."/>
            <person name="Gargeya S."/>
            <person name="Fitzgerald M."/>
            <person name="Abouelleil A."/>
            <person name="Alvarado L."/>
            <person name="Chapman S.B."/>
            <person name="Gainer-Dewar J."/>
            <person name="Goldberg J."/>
            <person name="Griggs A."/>
            <person name="Gujja S."/>
            <person name="Hansen M."/>
            <person name="Howarth C."/>
            <person name="Imamovic A."/>
            <person name="Ireland A."/>
            <person name="Larimer J."/>
            <person name="McCowan C."/>
            <person name="Murphy C."/>
            <person name="Pearson M."/>
            <person name="Poon T.W."/>
            <person name="Priest M."/>
            <person name="Roberts A."/>
            <person name="Saif S."/>
            <person name="Shea T."/>
            <person name="Sykes S."/>
            <person name="Wortman J."/>
            <person name="Nusbaum C."/>
            <person name="Birren B."/>
        </authorList>
    </citation>
    <scope>NUCLEOTIDE SEQUENCE [LARGE SCALE GENOMIC DNA]</scope>
    <source>
        <strain evidence="1">NJM9701</strain>
    </source>
</reference>
<protein>
    <submittedName>
        <fullName evidence="1">Uncharacterized protein</fullName>
    </submittedName>
</protein>
<dbReference type="VEuPathDB" id="FungiDB:H310_12478"/>
<dbReference type="OrthoDB" id="76383at2759"/>
<name>A0A024TI88_9STRA</name>
<organism evidence="1">
    <name type="scientific">Aphanomyces invadans</name>
    <dbReference type="NCBI Taxonomy" id="157072"/>
    <lineage>
        <taxon>Eukaryota</taxon>
        <taxon>Sar</taxon>
        <taxon>Stramenopiles</taxon>
        <taxon>Oomycota</taxon>
        <taxon>Saprolegniomycetes</taxon>
        <taxon>Saprolegniales</taxon>
        <taxon>Verrucalvaceae</taxon>
        <taxon>Aphanomyces</taxon>
    </lineage>
</organism>
<sequence length="158" mass="18325">MSTDLYRIRIVRVDGVRRIVIFRVYNVYYVGSHSLPQHPSFFVLLLTDPLTYIGAGGASFAVLESPFNEAVTLCQALSRAWMTKHSHEYVVRMQIQSDSYQPCTIPEVVAGQDMFVYSRFPDEDKLEQAEYEVEFTDAKWMEHFKEGHVWQTTSFDVL</sequence>
<dbReference type="AlphaFoldDB" id="A0A024TI88"/>
<dbReference type="EMBL" id="KI913990">
    <property type="protein sequence ID" value="ETV93714.1"/>
    <property type="molecule type" value="Genomic_DNA"/>
</dbReference>
<gene>
    <name evidence="1" type="ORF">H310_12478</name>
</gene>
<dbReference type="GeneID" id="20089528"/>
<evidence type="ECO:0000313" key="1">
    <source>
        <dbReference type="EMBL" id="ETV93714.1"/>
    </source>
</evidence>